<feature type="region of interest" description="Disordered" evidence="2">
    <location>
        <begin position="1"/>
        <end position="49"/>
    </location>
</feature>
<dbReference type="EMBL" id="KE664329">
    <property type="protein sequence ID" value="ERE90051.1"/>
    <property type="molecule type" value="Genomic_DNA"/>
</dbReference>
<evidence type="ECO:0000256" key="1">
    <source>
        <dbReference type="SAM" id="Coils"/>
    </source>
</evidence>
<evidence type="ECO:0000313" key="4">
    <source>
        <dbReference type="Proteomes" id="UP000030759"/>
    </source>
</evidence>
<dbReference type="Proteomes" id="UP000030759">
    <property type="component" value="Unassembled WGS sequence"/>
</dbReference>
<accession>A0A061IPR4</accession>
<name>A0A061IPR4_CRIGR</name>
<keyword evidence="1" id="KW-0175">Coiled coil</keyword>
<proteinExistence type="predicted"/>
<evidence type="ECO:0000256" key="2">
    <source>
        <dbReference type="SAM" id="MobiDB-lite"/>
    </source>
</evidence>
<protein>
    <submittedName>
        <fullName evidence="3">Potassium voltage-gated channel subfamily H member 8</fullName>
    </submittedName>
</protein>
<reference evidence="4" key="1">
    <citation type="journal article" date="2013" name="Nat. Biotechnol.">
        <title>Chinese hamster genome sequenced from sorted chromosomes.</title>
        <authorList>
            <person name="Brinkrolf K."/>
            <person name="Rupp O."/>
            <person name="Laux H."/>
            <person name="Kollin F."/>
            <person name="Ernst W."/>
            <person name="Linke B."/>
            <person name="Kofler R."/>
            <person name="Romand S."/>
            <person name="Hesse F."/>
            <person name="Budach W.E."/>
            <person name="Galosy S."/>
            <person name="Muller D."/>
            <person name="Noll T."/>
            <person name="Wienberg J."/>
            <person name="Jostock T."/>
            <person name="Leonard M."/>
            <person name="Grillari J."/>
            <person name="Tauch A."/>
            <person name="Goesmann A."/>
            <person name="Helk B."/>
            <person name="Mott J.E."/>
            <person name="Puhler A."/>
            <person name="Borth N."/>
        </authorList>
    </citation>
    <scope>NUCLEOTIDE SEQUENCE [LARGE SCALE GENOMIC DNA]</scope>
    <source>
        <strain evidence="4">17A/GY</strain>
    </source>
</reference>
<feature type="coiled-coil region" evidence="1">
    <location>
        <begin position="60"/>
        <end position="87"/>
    </location>
</feature>
<evidence type="ECO:0000313" key="3">
    <source>
        <dbReference type="EMBL" id="ERE90051.1"/>
    </source>
</evidence>
<feature type="compositionally biased region" description="Low complexity" evidence="2">
    <location>
        <begin position="101"/>
        <end position="118"/>
    </location>
</feature>
<feature type="region of interest" description="Disordered" evidence="2">
    <location>
        <begin position="101"/>
        <end position="121"/>
    </location>
</feature>
<gene>
    <name evidence="3" type="ORF">H671_1g1926</name>
</gene>
<dbReference type="AlphaFoldDB" id="A0A061IPR4"/>
<sequence>MTSSGTPELSPRIVDGIEDGNSNEETQTFDFGSEQIRPEPRISPPLGDPDIGAGVLFIKAEETKQQINKLNSEVTTLTQEVSQLGKDMRNIMQLLENILSPQQPSSQSPPLSHPQSLPHQKHPCTVFSQVDQKRAASPTDLVLAIVVKVSLNLANVLNVNRDVLFIDDCCGRA</sequence>
<organism evidence="3 4">
    <name type="scientific">Cricetulus griseus</name>
    <name type="common">Chinese hamster</name>
    <name type="synonym">Cricetulus barabensis griseus</name>
    <dbReference type="NCBI Taxonomy" id="10029"/>
    <lineage>
        <taxon>Eukaryota</taxon>
        <taxon>Metazoa</taxon>
        <taxon>Chordata</taxon>
        <taxon>Craniata</taxon>
        <taxon>Vertebrata</taxon>
        <taxon>Euteleostomi</taxon>
        <taxon>Mammalia</taxon>
        <taxon>Eutheria</taxon>
        <taxon>Euarchontoglires</taxon>
        <taxon>Glires</taxon>
        <taxon>Rodentia</taxon>
        <taxon>Myomorpha</taxon>
        <taxon>Muroidea</taxon>
        <taxon>Cricetidae</taxon>
        <taxon>Cricetinae</taxon>
        <taxon>Cricetulus</taxon>
    </lineage>
</organism>